<dbReference type="Gene3D" id="1.10.287.130">
    <property type="match status" value="1"/>
</dbReference>
<dbReference type="PANTHER" id="PTHR43065">
    <property type="entry name" value="SENSOR HISTIDINE KINASE"/>
    <property type="match status" value="1"/>
</dbReference>
<evidence type="ECO:0000259" key="11">
    <source>
        <dbReference type="PROSITE" id="PS50112"/>
    </source>
</evidence>
<evidence type="ECO:0000256" key="2">
    <source>
        <dbReference type="ARBA" id="ARBA00012438"/>
    </source>
</evidence>
<evidence type="ECO:0000256" key="5">
    <source>
        <dbReference type="ARBA" id="ARBA00022741"/>
    </source>
</evidence>
<dbReference type="CDD" id="cd00082">
    <property type="entry name" value="HisKA"/>
    <property type="match status" value="1"/>
</dbReference>
<dbReference type="PROSITE" id="PS50112">
    <property type="entry name" value="PAS"/>
    <property type="match status" value="1"/>
</dbReference>
<gene>
    <name evidence="13" type="ORF">PCO31111_00762</name>
</gene>
<dbReference type="Pfam" id="PF02518">
    <property type="entry name" value="HATPase_c"/>
    <property type="match status" value="1"/>
</dbReference>
<dbReference type="EMBL" id="CABPSE010000001">
    <property type="protein sequence ID" value="VVD73669.1"/>
    <property type="molecule type" value="Genomic_DNA"/>
</dbReference>
<evidence type="ECO:0000256" key="1">
    <source>
        <dbReference type="ARBA" id="ARBA00000085"/>
    </source>
</evidence>
<reference evidence="13 14" key="1">
    <citation type="submission" date="2019-08" db="EMBL/GenBank/DDBJ databases">
        <authorList>
            <person name="Peeters C."/>
        </authorList>
    </citation>
    <scope>NUCLEOTIDE SEQUENCE [LARGE SCALE GENOMIC DNA]</scope>
    <source>
        <strain evidence="13 14">LMG 31111</strain>
    </source>
</reference>
<sequence>MKFVNYLSRTNYQEVFLYANDIMVIHDKNTGEILEANLSACQMYGHTVEELRGMSIGELTRNHFPYDTEAGLRRVWEARDSKGSVIFEWVIRNAQGHETPVEVSLKLITLNGVERVIAMARDITERRQAEVALREKERYYRKLIESSSDGVAILSESGIIRFLGPSIRTLLGVSERQLTGRSVYSFIAQDEAASIRQALSSLAAGASTNLSYRLQHRNGAWRIYEARCRNLLADPSVQGILVNFRDITERVKVEEMARAREYQLSRIARISTTGEMATALAHELNQPFFAIVNFVAGCRRRIQAGQYSSADLLQILELTQHEAERAGKIINKVREFTCNRTYQRQVIDLRDLVHDLADLIALKAQQNDVTVHYRMDDAPCLVECDDVLIQQVVINLAVNGIDAMASAPLDSRELCISVSQRPNQCMQITVADSGPGLPRISPDQIFASFFSTKNDGLGIGLSLCRSIVDTHGGHLWVTSSVVPKQTRVHVMLPRTRPNGDIDSPPHGSASAPASASPE</sequence>
<dbReference type="SMART" id="SM00388">
    <property type="entry name" value="HisKA"/>
    <property type="match status" value="1"/>
</dbReference>
<dbReference type="InterPro" id="IPR001610">
    <property type="entry name" value="PAC"/>
</dbReference>
<dbReference type="SMART" id="SM00091">
    <property type="entry name" value="PAS"/>
    <property type="match status" value="2"/>
</dbReference>
<dbReference type="InterPro" id="IPR000014">
    <property type="entry name" value="PAS"/>
</dbReference>
<evidence type="ECO:0000256" key="4">
    <source>
        <dbReference type="ARBA" id="ARBA00022679"/>
    </source>
</evidence>
<dbReference type="InterPro" id="IPR035965">
    <property type="entry name" value="PAS-like_dom_sf"/>
</dbReference>
<dbReference type="SUPFAM" id="SSF55874">
    <property type="entry name" value="ATPase domain of HSP90 chaperone/DNA topoisomerase II/histidine kinase"/>
    <property type="match status" value="1"/>
</dbReference>
<keyword evidence="7" id="KW-0067">ATP-binding</keyword>
<evidence type="ECO:0000259" key="10">
    <source>
        <dbReference type="PROSITE" id="PS50109"/>
    </source>
</evidence>
<keyword evidence="5" id="KW-0547">Nucleotide-binding</keyword>
<dbReference type="GO" id="GO:0005524">
    <property type="term" value="F:ATP binding"/>
    <property type="evidence" value="ECO:0007669"/>
    <property type="project" value="UniProtKB-KW"/>
</dbReference>
<dbReference type="InterPro" id="IPR036890">
    <property type="entry name" value="HATPase_C_sf"/>
</dbReference>
<name>A0A5E4SI08_9BURK</name>
<dbReference type="SMART" id="SM00086">
    <property type="entry name" value="PAC"/>
    <property type="match status" value="2"/>
</dbReference>
<keyword evidence="3" id="KW-0597">Phosphoprotein</keyword>
<dbReference type="Pfam" id="PF13426">
    <property type="entry name" value="PAS_9"/>
    <property type="match status" value="1"/>
</dbReference>
<evidence type="ECO:0000313" key="14">
    <source>
        <dbReference type="Proteomes" id="UP000383971"/>
    </source>
</evidence>
<dbReference type="Proteomes" id="UP000383971">
    <property type="component" value="Unassembled WGS sequence"/>
</dbReference>
<feature type="domain" description="PAS" evidence="11">
    <location>
        <begin position="136"/>
        <end position="206"/>
    </location>
</feature>
<dbReference type="InterPro" id="IPR000700">
    <property type="entry name" value="PAS-assoc_C"/>
</dbReference>
<proteinExistence type="predicted"/>
<dbReference type="PANTHER" id="PTHR43065:SF10">
    <property type="entry name" value="PEROXIDE STRESS-ACTIVATED HISTIDINE KINASE MAK3"/>
    <property type="match status" value="1"/>
</dbReference>
<dbReference type="Pfam" id="PF00512">
    <property type="entry name" value="HisKA"/>
    <property type="match status" value="1"/>
</dbReference>
<dbReference type="PROSITE" id="PS50113">
    <property type="entry name" value="PAC"/>
    <property type="match status" value="1"/>
</dbReference>
<dbReference type="InterPro" id="IPR036097">
    <property type="entry name" value="HisK_dim/P_sf"/>
</dbReference>
<dbReference type="SUPFAM" id="SSF55785">
    <property type="entry name" value="PYP-like sensor domain (PAS domain)"/>
    <property type="match status" value="2"/>
</dbReference>
<protein>
    <recommendedName>
        <fullName evidence="2">histidine kinase</fullName>
        <ecNumber evidence="2">2.7.13.3</ecNumber>
    </recommendedName>
</protein>
<keyword evidence="13" id="KW-0812">Transmembrane</keyword>
<evidence type="ECO:0000256" key="7">
    <source>
        <dbReference type="ARBA" id="ARBA00022840"/>
    </source>
</evidence>
<dbReference type="PRINTS" id="PR00344">
    <property type="entry name" value="BCTRLSENSOR"/>
</dbReference>
<evidence type="ECO:0000256" key="3">
    <source>
        <dbReference type="ARBA" id="ARBA00022553"/>
    </source>
</evidence>
<evidence type="ECO:0000256" key="8">
    <source>
        <dbReference type="ARBA" id="ARBA00023012"/>
    </source>
</evidence>
<keyword evidence="8" id="KW-0902">Two-component regulatory system</keyword>
<evidence type="ECO:0000313" key="13">
    <source>
        <dbReference type="EMBL" id="VVD73669.1"/>
    </source>
</evidence>
<dbReference type="EC" id="2.7.13.3" evidence="2"/>
<dbReference type="SMART" id="SM00387">
    <property type="entry name" value="HATPase_c"/>
    <property type="match status" value="1"/>
</dbReference>
<comment type="catalytic activity">
    <reaction evidence="1">
        <text>ATP + protein L-histidine = ADP + protein N-phospho-L-histidine.</text>
        <dbReference type="EC" id="2.7.13.3"/>
    </reaction>
</comment>
<dbReference type="PROSITE" id="PS50109">
    <property type="entry name" value="HIS_KIN"/>
    <property type="match status" value="1"/>
</dbReference>
<dbReference type="InterPro" id="IPR005467">
    <property type="entry name" value="His_kinase_dom"/>
</dbReference>
<keyword evidence="4" id="KW-0808">Transferase</keyword>
<dbReference type="Pfam" id="PF08448">
    <property type="entry name" value="PAS_4"/>
    <property type="match status" value="1"/>
</dbReference>
<dbReference type="InterPro" id="IPR004358">
    <property type="entry name" value="Sig_transdc_His_kin-like_C"/>
</dbReference>
<dbReference type="NCBIfam" id="TIGR00229">
    <property type="entry name" value="sensory_box"/>
    <property type="match status" value="2"/>
</dbReference>
<dbReference type="Gene3D" id="3.30.565.10">
    <property type="entry name" value="Histidine kinase-like ATPase, C-terminal domain"/>
    <property type="match status" value="1"/>
</dbReference>
<dbReference type="Gene3D" id="3.30.450.20">
    <property type="entry name" value="PAS domain"/>
    <property type="match status" value="2"/>
</dbReference>
<dbReference type="InterPro" id="IPR003661">
    <property type="entry name" value="HisK_dim/P_dom"/>
</dbReference>
<keyword evidence="14" id="KW-1185">Reference proteome</keyword>
<dbReference type="SUPFAM" id="SSF47384">
    <property type="entry name" value="Homodimeric domain of signal transducing histidine kinase"/>
    <property type="match status" value="1"/>
</dbReference>
<feature type="domain" description="Histidine kinase" evidence="10">
    <location>
        <begin position="279"/>
        <end position="496"/>
    </location>
</feature>
<keyword evidence="6 13" id="KW-0418">Kinase</keyword>
<dbReference type="InterPro" id="IPR013656">
    <property type="entry name" value="PAS_4"/>
</dbReference>
<dbReference type="InterPro" id="IPR003594">
    <property type="entry name" value="HATPase_dom"/>
</dbReference>
<evidence type="ECO:0000259" key="12">
    <source>
        <dbReference type="PROSITE" id="PS50113"/>
    </source>
</evidence>
<accession>A0A5E4SI08</accession>
<dbReference type="AlphaFoldDB" id="A0A5E4SI08"/>
<evidence type="ECO:0000256" key="9">
    <source>
        <dbReference type="SAM" id="MobiDB-lite"/>
    </source>
</evidence>
<dbReference type="GO" id="GO:0000155">
    <property type="term" value="F:phosphorelay sensor kinase activity"/>
    <property type="evidence" value="ECO:0007669"/>
    <property type="project" value="InterPro"/>
</dbReference>
<evidence type="ECO:0000256" key="6">
    <source>
        <dbReference type="ARBA" id="ARBA00022777"/>
    </source>
</evidence>
<feature type="region of interest" description="Disordered" evidence="9">
    <location>
        <begin position="494"/>
        <end position="518"/>
    </location>
</feature>
<keyword evidence="13" id="KW-0472">Membrane</keyword>
<feature type="compositionally biased region" description="Low complexity" evidence="9">
    <location>
        <begin position="504"/>
        <end position="518"/>
    </location>
</feature>
<organism evidence="13 14">
    <name type="scientific">Pandoraea communis</name>
    <dbReference type="NCBI Taxonomy" id="2508297"/>
    <lineage>
        <taxon>Bacteria</taxon>
        <taxon>Pseudomonadati</taxon>
        <taxon>Pseudomonadota</taxon>
        <taxon>Betaproteobacteria</taxon>
        <taxon>Burkholderiales</taxon>
        <taxon>Burkholderiaceae</taxon>
        <taxon>Pandoraea</taxon>
    </lineage>
</organism>
<dbReference type="CDD" id="cd00130">
    <property type="entry name" value="PAS"/>
    <property type="match status" value="2"/>
</dbReference>
<feature type="domain" description="PAC" evidence="12">
    <location>
        <begin position="85"/>
        <end position="135"/>
    </location>
</feature>
<dbReference type="RefSeq" id="WP_150583708.1">
    <property type="nucleotide sequence ID" value="NZ_CABPSE010000001.1"/>
</dbReference>